<dbReference type="Proteomes" id="UP001432292">
    <property type="component" value="Chromosome"/>
</dbReference>
<evidence type="ECO:0000256" key="3">
    <source>
        <dbReference type="ARBA" id="ARBA00011209"/>
    </source>
</evidence>
<evidence type="ECO:0000256" key="2">
    <source>
        <dbReference type="ARBA" id="ARBA00010207"/>
    </source>
</evidence>
<keyword evidence="10 13" id="KW-0648">Protein biosynthesis</keyword>
<dbReference type="RefSeq" id="WP_159479911.1">
    <property type="nucleotide sequence ID" value="NZ_BAAATH010000030.1"/>
</dbReference>
<dbReference type="FunFam" id="3.30.930.10:FF:000003">
    <property type="entry name" value="Phenylalanine--tRNA ligase alpha subunit"/>
    <property type="match status" value="1"/>
</dbReference>
<dbReference type="EMBL" id="BLIN01000005">
    <property type="protein sequence ID" value="GFE08837.1"/>
    <property type="molecule type" value="Genomic_DNA"/>
</dbReference>
<evidence type="ECO:0000256" key="12">
    <source>
        <dbReference type="ARBA" id="ARBA00049255"/>
    </source>
</evidence>
<evidence type="ECO:0000259" key="14">
    <source>
        <dbReference type="PROSITE" id="PS50862"/>
    </source>
</evidence>
<dbReference type="GO" id="GO:0006432">
    <property type="term" value="P:phenylalanyl-tRNA aminoacylation"/>
    <property type="evidence" value="ECO:0007669"/>
    <property type="project" value="UniProtKB-UniRule"/>
</dbReference>
<sequence length="383" mass="42165">MSAPNKSYDPVEVEALKPEEIAARLDEALAAIAAADSLEALREVKVAHTGDRSPLALANREIGALPPHAKADAGKRVGQARGRVNQALKVRQEELEAERDARVLVEEAVDVTLPYDRTPAGARHPLTTFMERVADVFVAMGYEVAEGPEVEAEWFNFDALNFVPDHPARQMQDTFFVQGGGTSQTESGGGTEGDESGVVLRTHTSPVQARTLVDREPPVYVVCPGRVYRTDELDATHSPVFHQIELLAVDEGLTMADLKGTLDHMVRALFGPDMKTRLRPNYFPFTEPSAEMDMVCYVCRGESVGNPDRPCRTCSSEGWIELGGCGMVNPKVLIACGVDPEKYSGFAFGFGIDRMLMFRHNVEDMRDMFEGDVRFTRPFGMEI</sequence>
<comment type="subcellular location">
    <subcellularLocation>
        <location evidence="1 13">Cytoplasm</location>
    </subcellularLocation>
</comment>
<dbReference type="AlphaFoldDB" id="A0A640SCF5"/>
<evidence type="ECO:0000256" key="9">
    <source>
        <dbReference type="ARBA" id="ARBA00022842"/>
    </source>
</evidence>
<comment type="catalytic activity">
    <reaction evidence="12 13">
        <text>tRNA(Phe) + L-phenylalanine + ATP = L-phenylalanyl-tRNA(Phe) + AMP + diphosphate + H(+)</text>
        <dbReference type="Rhea" id="RHEA:19413"/>
        <dbReference type="Rhea" id="RHEA-COMP:9668"/>
        <dbReference type="Rhea" id="RHEA-COMP:9699"/>
        <dbReference type="ChEBI" id="CHEBI:15378"/>
        <dbReference type="ChEBI" id="CHEBI:30616"/>
        <dbReference type="ChEBI" id="CHEBI:33019"/>
        <dbReference type="ChEBI" id="CHEBI:58095"/>
        <dbReference type="ChEBI" id="CHEBI:78442"/>
        <dbReference type="ChEBI" id="CHEBI:78531"/>
        <dbReference type="ChEBI" id="CHEBI:456215"/>
        <dbReference type="EC" id="6.1.1.20"/>
    </reaction>
</comment>
<dbReference type="PROSITE" id="PS50862">
    <property type="entry name" value="AA_TRNA_LIGASE_II"/>
    <property type="match status" value="1"/>
</dbReference>
<keyword evidence="7 13" id="KW-0547">Nucleotide-binding</keyword>
<dbReference type="SUPFAM" id="SSF55681">
    <property type="entry name" value="Class II aaRS and biotin synthetases"/>
    <property type="match status" value="1"/>
</dbReference>
<evidence type="ECO:0000256" key="10">
    <source>
        <dbReference type="ARBA" id="ARBA00022917"/>
    </source>
</evidence>
<accession>A0A640SCF5</accession>
<dbReference type="GeneID" id="96634489"/>
<organism evidence="15 17">
    <name type="scientific">Streptomyces caniferus</name>
    <dbReference type="NCBI Taxonomy" id="285557"/>
    <lineage>
        <taxon>Bacteria</taxon>
        <taxon>Bacillati</taxon>
        <taxon>Actinomycetota</taxon>
        <taxon>Actinomycetes</taxon>
        <taxon>Kitasatosporales</taxon>
        <taxon>Streptomycetaceae</taxon>
        <taxon>Streptomyces</taxon>
    </lineage>
</organism>
<evidence type="ECO:0000313" key="18">
    <source>
        <dbReference type="Proteomes" id="UP001432292"/>
    </source>
</evidence>
<dbReference type="Pfam" id="PF02912">
    <property type="entry name" value="Phe_tRNA-synt_N"/>
    <property type="match status" value="1"/>
</dbReference>
<feature type="binding site" evidence="13">
    <location>
        <position position="287"/>
    </location>
    <ligand>
        <name>Mg(2+)</name>
        <dbReference type="ChEBI" id="CHEBI:18420"/>
        <note>shared with beta subunit</note>
    </ligand>
</feature>
<dbReference type="InterPro" id="IPR022911">
    <property type="entry name" value="Phe_tRNA_ligase_alpha1_bac"/>
</dbReference>
<comment type="similarity">
    <text evidence="2 13">Belongs to the class-II aminoacyl-tRNA synthetase family. Phe-tRNA synthetase alpha subunit type 1 subfamily.</text>
</comment>
<dbReference type="InterPro" id="IPR004188">
    <property type="entry name" value="Phe-tRNA_ligase_II_N"/>
</dbReference>
<evidence type="ECO:0000313" key="17">
    <source>
        <dbReference type="Proteomes" id="UP000435837"/>
    </source>
</evidence>
<dbReference type="GO" id="GO:0005524">
    <property type="term" value="F:ATP binding"/>
    <property type="evidence" value="ECO:0007669"/>
    <property type="project" value="UniProtKB-UniRule"/>
</dbReference>
<dbReference type="HAMAP" id="MF_00281">
    <property type="entry name" value="Phe_tRNA_synth_alpha1"/>
    <property type="match status" value="1"/>
</dbReference>
<keyword evidence="6 13" id="KW-0479">Metal-binding</keyword>
<dbReference type="InterPro" id="IPR004529">
    <property type="entry name" value="Phe-tRNA-synth_IIc_asu"/>
</dbReference>
<dbReference type="CDD" id="cd00496">
    <property type="entry name" value="PheRS_alpha_core"/>
    <property type="match status" value="1"/>
</dbReference>
<dbReference type="EC" id="6.1.1.20" evidence="13"/>
<evidence type="ECO:0000256" key="8">
    <source>
        <dbReference type="ARBA" id="ARBA00022840"/>
    </source>
</evidence>
<dbReference type="Proteomes" id="UP000435837">
    <property type="component" value="Unassembled WGS sequence"/>
</dbReference>
<dbReference type="InterPro" id="IPR045864">
    <property type="entry name" value="aa-tRNA-synth_II/BPL/LPL"/>
</dbReference>
<dbReference type="PANTHER" id="PTHR11538">
    <property type="entry name" value="PHENYLALANYL-TRNA SYNTHETASE"/>
    <property type="match status" value="1"/>
</dbReference>
<keyword evidence="4 13" id="KW-0963">Cytoplasm</keyword>
<dbReference type="GO" id="GO:0000049">
    <property type="term" value="F:tRNA binding"/>
    <property type="evidence" value="ECO:0007669"/>
    <property type="project" value="InterPro"/>
</dbReference>
<keyword evidence="18" id="KW-1185">Reference proteome</keyword>
<dbReference type="EMBL" id="CP108473">
    <property type="protein sequence ID" value="WUS26369.1"/>
    <property type="molecule type" value="Genomic_DNA"/>
</dbReference>
<gene>
    <name evidence="13 15" type="primary">pheS</name>
    <name evidence="16" type="ORF">OG727_31035</name>
    <name evidence="15" type="ORF">Scani_51050</name>
</gene>
<dbReference type="PANTHER" id="PTHR11538:SF41">
    <property type="entry name" value="PHENYLALANINE--TRNA LIGASE, MITOCHONDRIAL"/>
    <property type="match status" value="1"/>
</dbReference>
<comment type="subunit">
    <text evidence="3 13">Tetramer of two alpha and two beta subunits.</text>
</comment>
<evidence type="ECO:0000256" key="5">
    <source>
        <dbReference type="ARBA" id="ARBA00022598"/>
    </source>
</evidence>
<proteinExistence type="inferred from homology"/>
<evidence type="ECO:0000256" key="7">
    <source>
        <dbReference type="ARBA" id="ARBA00022741"/>
    </source>
</evidence>
<reference evidence="15 17" key="1">
    <citation type="submission" date="2019-12" db="EMBL/GenBank/DDBJ databases">
        <title>Whole genome shotgun sequence of Streptomyces caniferus NBRC 15389.</title>
        <authorList>
            <person name="Ichikawa N."/>
            <person name="Kimura A."/>
            <person name="Kitahashi Y."/>
            <person name="Komaki H."/>
            <person name="Tamura T."/>
        </authorList>
    </citation>
    <scope>NUCLEOTIDE SEQUENCE [LARGE SCALE GENOMIC DNA]</scope>
    <source>
        <strain evidence="15 17">NBRC 15389</strain>
    </source>
</reference>
<keyword evidence="9 13" id="KW-0460">Magnesium</keyword>
<reference evidence="16" key="2">
    <citation type="submission" date="2022-10" db="EMBL/GenBank/DDBJ databases">
        <title>The complete genomes of actinobacterial strains from the NBC collection.</title>
        <authorList>
            <person name="Joergensen T.S."/>
            <person name="Alvarez Arevalo M."/>
            <person name="Sterndorff E.B."/>
            <person name="Faurdal D."/>
            <person name="Vuksanovic O."/>
            <person name="Mourched A.-S."/>
            <person name="Charusanti P."/>
            <person name="Shaw S."/>
            <person name="Blin K."/>
            <person name="Weber T."/>
        </authorList>
    </citation>
    <scope>NUCLEOTIDE SEQUENCE</scope>
    <source>
        <strain evidence="16">NBC_01256</strain>
    </source>
</reference>
<evidence type="ECO:0000313" key="16">
    <source>
        <dbReference type="EMBL" id="WUS26369.1"/>
    </source>
</evidence>
<evidence type="ECO:0000256" key="11">
    <source>
        <dbReference type="ARBA" id="ARBA00023146"/>
    </source>
</evidence>
<keyword evidence="8 13" id="KW-0067">ATP-binding</keyword>
<evidence type="ECO:0000256" key="4">
    <source>
        <dbReference type="ARBA" id="ARBA00022490"/>
    </source>
</evidence>
<dbReference type="OrthoDB" id="9800719at2"/>
<keyword evidence="11 13" id="KW-0030">Aminoacyl-tRNA synthetase</keyword>
<evidence type="ECO:0000256" key="13">
    <source>
        <dbReference type="HAMAP-Rule" id="MF_00281"/>
    </source>
</evidence>
<dbReference type="GO" id="GO:0004826">
    <property type="term" value="F:phenylalanine-tRNA ligase activity"/>
    <property type="evidence" value="ECO:0007669"/>
    <property type="project" value="UniProtKB-UniRule"/>
</dbReference>
<comment type="cofactor">
    <cofactor evidence="13">
        <name>Mg(2+)</name>
        <dbReference type="ChEBI" id="CHEBI:18420"/>
    </cofactor>
    <text evidence="13">Binds 2 magnesium ions per tetramer.</text>
</comment>
<dbReference type="InterPro" id="IPR006195">
    <property type="entry name" value="aa-tRNA-synth_II"/>
</dbReference>
<keyword evidence="5 13" id="KW-0436">Ligase</keyword>
<dbReference type="InterPro" id="IPR010978">
    <property type="entry name" value="tRNA-bd_arm"/>
</dbReference>
<dbReference type="Pfam" id="PF01409">
    <property type="entry name" value="tRNA-synt_2d"/>
    <property type="match status" value="1"/>
</dbReference>
<feature type="domain" description="Aminoacyl-transfer RNA synthetases class-II family profile" evidence="14">
    <location>
        <begin position="135"/>
        <end position="378"/>
    </location>
</feature>
<name>A0A640SCF5_9ACTN</name>
<evidence type="ECO:0000256" key="6">
    <source>
        <dbReference type="ARBA" id="ARBA00022723"/>
    </source>
</evidence>
<protein>
    <recommendedName>
        <fullName evidence="13">Phenylalanine--tRNA ligase alpha subunit</fullName>
        <ecNumber evidence="13">6.1.1.20</ecNumber>
    </recommendedName>
    <alternativeName>
        <fullName evidence="13">Phenylalanyl-tRNA synthetase alpha subunit</fullName>
        <shortName evidence="13">PheRS</shortName>
    </alternativeName>
</protein>
<dbReference type="NCBIfam" id="TIGR00468">
    <property type="entry name" value="pheS"/>
    <property type="match status" value="1"/>
</dbReference>
<dbReference type="InterPro" id="IPR002319">
    <property type="entry name" value="Phenylalanyl-tRNA_Synthase"/>
</dbReference>
<evidence type="ECO:0000313" key="15">
    <source>
        <dbReference type="EMBL" id="GFE08837.1"/>
    </source>
</evidence>
<dbReference type="SUPFAM" id="SSF46589">
    <property type="entry name" value="tRNA-binding arm"/>
    <property type="match status" value="1"/>
</dbReference>
<evidence type="ECO:0000256" key="1">
    <source>
        <dbReference type="ARBA" id="ARBA00004496"/>
    </source>
</evidence>
<dbReference type="GO" id="GO:0005737">
    <property type="term" value="C:cytoplasm"/>
    <property type="evidence" value="ECO:0007669"/>
    <property type="project" value="UniProtKB-SubCell"/>
</dbReference>
<dbReference type="Gene3D" id="3.30.930.10">
    <property type="entry name" value="Bira Bifunctional Protein, Domain 2"/>
    <property type="match status" value="1"/>
</dbReference>
<dbReference type="GO" id="GO:0000287">
    <property type="term" value="F:magnesium ion binding"/>
    <property type="evidence" value="ECO:0007669"/>
    <property type="project" value="UniProtKB-UniRule"/>
</dbReference>